<evidence type="ECO:0000313" key="2">
    <source>
        <dbReference type="Proteomes" id="UP000005481"/>
    </source>
</evidence>
<organism evidence="1 2">
    <name type="scientific">Anaeroglobus geminatus F0357</name>
    <dbReference type="NCBI Taxonomy" id="861450"/>
    <lineage>
        <taxon>Bacteria</taxon>
        <taxon>Bacillati</taxon>
        <taxon>Bacillota</taxon>
        <taxon>Negativicutes</taxon>
        <taxon>Veillonellales</taxon>
        <taxon>Veillonellaceae</taxon>
        <taxon>Anaeroglobus</taxon>
    </lineage>
</organism>
<gene>
    <name evidence="1" type="ORF">HMPREF0080_00826</name>
</gene>
<dbReference type="HOGENOM" id="CLU_2693320_0_0_9"/>
<accession>G9YGQ9</accession>
<comment type="caution">
    <text evidence="1">The sequence shown here is derived from an EMBL/GenBank/DDBJ whole genome shotgun (WGS) entry which is preliminary data.</text>
</comment>
<reference evidence="1 2" key="1">
    <citation type="submission" date="2011-08" db="EMBL/GenBank/DDBJ databases">
        <authorList>
            <person name="Weinstock G."/>
            <person name="Sodergren E."/>
            <person name="Clifton S."/>
            <person name="Fulton L."/>
            <person name="Fulton B."/>
            <person name="Courtney L."/>
            <person name="Fronick C."/>
            <person name="Harrison M."/>
            <person name="Strong C."/>
            <person name="Farmer C."/>
            <person name="Delahaunty K."/>
            <person name="Markovic C."/>
            <person name="Hall O."/>
            <person name="Minx P."/>
            <person name="Tomlinson C."/>
            <person name="Mitreva M."/>
            <person name="Hou S."/>
            <person name="Chen J."/>
            <person name="Wollam A."/>
            <person name="Pepin K.H."/>
            <person name="Johnson M."/>
            <person name="Bhonagiri V."/>
            <person name="Zhang X."/>
            <person name="Suruliraj S."/>
            <person name="Warren W."/>
            <person name="Chinwalla A."/>
            <person name="Mardis E.R."/>
            <person name="Wilson R.K."/>
        </authorList>
    </citation>
    <scope>NUCLEOTIDE SEQUENCE [LARGE SCALE GENOMIC DNA]</scope>
    <source>
        <strain evidence="1 2">F0357</strain>
    </source>
</reference>
<name>G9YGQ9_9FIRM</name>
<sequence length="74" mass="7723">KFKEAQAMLKDGFEEGETAAASAVQAAAEEAAQASVNNDIIAPARTDVSVAGRDAKETILAEAIVAEKEKDFGR</sequence>
<dbReference type="AlphaFoldDB" id="G9YGQ9"/>
<feature type="non-terminal residue" evidence="1">
    <location>
        <position position="1"/>
    </location>
</feature>
<dbReference type="EMBL" id="AGCJ01000028">
    <property type="protein sequence ID" value="EHM41738.1"/>
    <property type="molecule type" value="Genomic_DNA"/>
</dbReference>
<dbReference type="Proteomes" id="UP000005481">
    <property type="component" value="Unassembled WGS sequence"/>
</dbReference>
<keyword evidence="2" id="KW-1185">Reference proteome</keyword>
<protein>
    <submittedName>
        <fullName evidence="1">Uncharacterized protein</fullName>
    </submittedName>
</protein>
<proteinExistence type="predicted"/>
<evidence type="ECO:0000313" key="1">
    <source>
        <dbReference type="EMBL" id="EHM41738.1"/>
    </source>
</evidence>
<dbReference type="RefSeq" id="WP_006789815.1">
    <property type="nucleotide sequence ID" value="NZ_JH417578.1"/>
</dbReference>